<organism evidence="2 3">
    <name type="scientific">Frankliniella fusca</name>
    <dbReference type="NCBI Taxonomy" id="407009"/>
    <lineage>
        <taxon>Eukaryota</taxon>
        <taxon>Metazoa</taxon>
        <taxon>Ecdysozoa</taxon>
        <taxon>Arthropoda</taxon>
        <taxon>Hexapoda</taxon>
        <taxon>Insecta</taxon>
        <taxon>Pterygota</taxon>
        <taxon>Neoptera</taxon>
        <taxon>Paraneoptera</taxon>
        <taxon>Thysanoptera</taxon>
        <taxon>Terebrantia</taxon>
        <taxon>Thripoidea</taxon>
        <taxon>Thripidae</taxon>
        <taxon>Frankliniella</taxon>
    </lineage>
</organism>
<dbReference type="PANTHER" id="PTHR46609">
    <property type="entry name" value="EXONUCLEASE, PHAGE-TYPE/RECB, C-TERMINAL DOMAIN-CONTAINING PROTEIN"/>
    <property type="match status" value="1"/>
</dbReference>
<name>A0AAE1LQU6_9NEOP</name>
<dbReference type="PANTHER" id="PTHR46609:SF8">
    <property type="entry name" value="YQAJ VIRAL RECOMBINASE DOMAIN-CONTAINING PROTEIN"/>
    <property type="match status" value="1"/>
</dbReference>
<accession>A0AAE1LQU6</accession>
<reference evidence="2" key="1">
    <citation type="submission" date="2021-07" db="EMBL/GenBank/DDBJ databases">
        <authorList>
            <person name="Catto M.A."/>
            <person name="Jacobson A."/>
            <person name="Kennedy G."/>
            <person name="Labadie P."/>
            <person name="Hunt B.G."/>
            <person name="Srinivasan R."/>
        </authorList>
    </citation>
    <scope>NUCLEOTIDE SEQUENCE</scope>
    <source>
        <strain evidence="2">PL_HMW_Pooled</strain>
        <tissue evidence="2">Head</tissue>
    </source>
</reference>
<dbReference type="InterPro" id="IPR011335">
    <property type="entry name" value="Restrct_endonuc-II-like"/>
</dbReference>
<dbReference type="InterPro" id="IPR019080">
    <property type="entry name" value="YqaJ_viral_recombinase"/>
</dbReference>
<dbReference type="InterPro" id="IPR051703">
    <property type="entry name" value="NF-kappa-B_Signaling_Reg"/>
</dbReference>
<sequence>MTCTSLPKVWDKGSLRRNPGAVRDTQYDSFKINVKRRAYFDPRPTSRQTSDITQEQINTLLFDLMSNPEVTLFQKHLQMKYPQERYSPLDLKYLSINCRNFINNIPSLQNSYQVYFHTNEGKKIYELPQTEGQRKSKQWQKYRSIHMTGTAAYSALHLSSVKAKKNFLRNHLWGLDRVQTKAMIYGVENEEKALDDYEKKRQKTDNTAAVAKDCGILKREDFPEAAASVDAITFSQNFRPRLVEVKCPYILRNHHPTSYKKVLKQSQRNSFCLGYSKERGNYLKKGSPYYSQVQHYLGLLGLEVCDFVVWSKKGTLIVEVKFDKEHWNEIKSAVLEVYWNLLVPEYFLMRTPRELQPLYFNWTSLEDTLEADLENL</sequence>
<dbReference type="CDD" id="cd22343">
    <property type="entry name" value="PDDEXK_lambda_exonuclease-like"/>
    <property type="match status" value="1"/>
</dbReference>
<dbReference type="Gene3D" id="3.90.320.10">
    <property type="match status" value="1"/>
</dbReference>
<reference evidence="2" key="2">
    <citation type="journal article" date="2023" name="BMC Genomics">
        <title>Pest status, molecular evolution, and epigenetic factors derived from the genome assembly of Frankliniella fusca, a thysanopteran phytovirus vector.</title>
        <authorList>
            <person name="Catto M.A."/>
            <person name="Labadie P.E."/>
            <person name="Jacobson A.L."/>
            <person name="Kennedy G.G."/>
            <person name="Srinivasan R."/>
            <person name="Hunt B.G."/>
        </authorList>
    </citation>
    <scope>NUCLEOTIDE SEQUENCE</scope>
    <source>
        <strain evidence="2">PL_HMW_Pooled</strain>
    </source>
</reference>
<dbReference type="GO" id="GO:0006281">
    <property type="term" value="P:DNA repair"/>
    <property type="evidence" value="ECO:0007669"/>
    <property type="project" value="UniProtKB-ARBA"/>
</dbReference>
<feature type="domain" description="YqaJ viral recombinase" evidence="1">
    <location>
        <begin position="138"/>
        <end position="298"/>
    </location>
</feature>
<dbReference type="Pfam" id="PF09588">
    <property type="entry name" value="YqaJ"/>
    <property type="match status" value="1"/>
</dbReference>
<dbReference type="EMBL" id="JAHWGI010001327">
    <property type="protein sequence ID" value="KAK3928355.1"/>
    <property type="molecule type" value="Genomic_DNA"/>
</dbReference>
<dbReference type="AlphaFoldDB" id="A0AAE1LQU6"/>
<proteinExistence type="predicted"/>
<protein>
    <submittedName>
        <fullName evidence="2">Retinol-binding protein 3</fullName>
    </submittedName>
</protein>
<comment type="caution">
    <text evidence="2">The sequence shown here is derived from an EMBL/GenBank/DDBJ whole genome shotgun (WGS) entry which is preliminary data.</text>
</comment>
<evidence type="ECO:0000313" key="2">
    <source>
        <dbReference type="EMBL" id="KAK3928355.1"/>
    </source>
</evidence>
<keyword evidence="3" id="KW-1185">Reference proteome</keyword>
<gene>
    <name evidence="2" type="ORF">KUF71_016602</name>
</gene>
<evidence type="ECO:0000313" key="3">
    <source>
        <dbReference type="Proteomes" id="UP001219518"/>
    </source>
</evidence>
<dbReference type="Proteomes" id="UP001219518">
    <property type="component" value="Unassembled WGS sequence"/>
</dbReference>
<dbReference type="SUPFAM" id="SSF52980">
    <property type="entry name" value="Restriction endonuclease-like"/>
    <property type="match status" value="1"/>
</dbReference>
<dbReference type="InterPro" id="IPR011604">
    <property type="entry name" value="PDDEXK-like_dom_sf"/>
</dbReference>
<evidence type="ECO:0000259" key="1">
    <source>
        <dbReference type="Pfam" id="PF09588"/>
    </source>
</evidence>